<proteinExistence type="inferred from homology"/>
<name>A0AA38M9S6_9CUCU</name>
<evidence type="ECO:0000256" key="8">
    <source>
        <dbReference type="RuleBase" id="RU363108"/>
    </source>
</evidence>
<dbReference type="PANTHER" id="PTHR21143:SF104">
    <property type="entry name" value="GUSTATORY RECEPTOR 8A-RELATED"/>
    <property type="match status" value="1"/>
</dbReference>
<dbReference type="Proteomes" id="UP001168821">
    <property type="component" value="Unassembled WGS sequence"/>
</dbReference>
<dbReference type="GO" id="GO:0007635">
    <property type="term" value="P:chemosensory behavior"/>
    <property type="evidence" value="ECO:0007669"/>
    <property type="project" value="TreeGrafter"/>
</dbReference>
<evidence type="ECO:0000313" key="9">
    <source>
        <dbReference type="EMBL" id="KAJ3647917.1"/>
    </source>
</evidence>
<keyword evidence="6 8" id="KW-0675">Receptor</keyword>
<sequence length="391" mass="45183">MKIHGRPEKDIKFIRTLSTYLDFFLITPWYDFSKKVPFKPTMKKCYGCILVTAKLITYVCAVENNSLMKEYFNNTLISQKIGYTFVASTLMLHFSLTVIFSAFLNVNHWKILFTNLENFDSRIKSSRNAKMSFSKALIYCLILQQIMFLLLSFYPLYTGTVMFKSSFWRSFNTNLSIEMCYEIAVVSLINIISDVIKRRYKVLNTKTVEVLKGPKVIQELENVVECYQILGETAATFNAIFGYQILIIVFHSGVQLTHSLNVGFVTHVVEETSSEFAYIFNLFCVMIVMYNFLLVVLPLDSIMCEARKFMGTCYNAQRLFHIESKEFEALIKFTNYSEHFVPEFSAAGFFRINKSLIFSLSGHVAAYYIIYSCSVQSKSKCSKLILEHGTY</sequence>
<evidence type="ECO:0000256" key="6">
    <source>
        <dbReference type="ARBA" id="ARBA00023170"/>
    </source>
</evidence>
<accession>A0AA38M9S6</accession>
<reference evidence="9" key="1">
    <citation type="journal article" date="2023" name="G3 (Bethesda)">
        <title>Whole genome assemblies of Zophobas morio and Tenebrio molitor.</title>
        <authorList>
            <person name="Kaur S."/>
            <person name="Stinson S.A."/>
            <person name="diCenzo G.C."/>
        </authorList>
    </citation>
    <scope>NUCLEOTIDE SEQUENCE</scope>
    <source>
        <strain evidence="9">QUZm001</strain>
    </source>
</reference>
<comment type="function">
    <text evidence="8">Gustatory receptor which mediates acceptance or avoidance behavior, depending on its substrates.</text>
</comment>
<comment type="similarity">
    <text evidence="8">Belongs to the insect chemoreceptor superfamily. Gustatory receptor (GR) family.</text>
</comment>
<feature type="transmembrane region" description="Helical" evidence="8">
    <location>
        <begin position="276"/>
        <end position="299"/>
    </location>
</feature>
<organism evidence="9 10">
    <name type="scientific">Zophobas morio</name>
    <dbReference type="NCBI Taxonomy" id="2755281"/>
    <lineage>
        <taxon>Eukaryota</taxon>
        <taxon>Metazoa</taxon>
        <taxon>Ecdysozoa</taxon>
        <taxon>Arthropoda</taxon>
        <taxon>Hexapoda</taxon>
        <taxon>Insecta</taxon>
        <taxon>Pterygota</taxon>
        <taxon>Neoptera</taxon>
        <taxon>Endopterygota</taxon>
        <taxon>Coleoptera</taxon>
        <taxon>Polyphaga</taxon>
        <taxon>Cucujiformia</taxon>
        <taxon>Tenebrionidae</taxon>
        <taxon>Zophobas</taxon>
    </lineage>
</organism>
<dbReference type="GO" id="GO:0043025">
    <property type="term" value="C:neuronal cell body"/>
    <property type="evidence" value="ECO:0007669"/>
    <property type="project" value="TreeGrafter"/>
</dbReference>
<comment type="caution">
    <text evidence="8">Lacks conserved residue(s) required for the propagation of feature annotation.</text>
</comment>
<keyword evidence="5 8" id="KW-0472">Membrane</keyword>
<keyword evidence="10" id="KW-1185">Reference proteome</keyword>
<comment type="caution">
    <text evidence="9">The sequence shown here is derived from an EMBL/GenBank/DDBJ whole genome shotgun (WGS) entry which is preliminary data.</text>
</comment>
<evidence type="ECO:0000256" key="3">
    <source>
        <dbReference type="ARBA" id="ARBA00022692"/>
    </source>
</evidence>
<feature type="transmembrane region" description="Helical" evidence="8">
    <location>
        <begin position="176"/>
        <end position="196"/>
    </location>
</feature>
<dbReference type="PANTHER" id="PTHR21143">
    <property type="entry name" value="INVERTEBRATE GUSTATORY RECEPTOR"/>
    <property type="match status" value="1"/>
</dbReference>
<dbReference type="EMBL" id="JALNTZ010000006">
    <property type="protein sequence ID" value="KAJ3647917.1"/>
    <property type="molecule type" value="Genomic_DNA"/>
</dbReference>
<comment type="subcellular location">
    <subcellularLocation>
        <location evidence="1 8">Cell membrane</location>
        <topology evidence="1 8">Multi-pass membrane protein</topology>
    </subcellularLocation>
</comment>
<keyword evidence="4 8" id="KW-1133">Transmembrane helix</keyword>
<keyword evidence="2 8" id="KW-1003">Cell membrane</keyword>
<evidence type="ECO:0000256" key="7">
    <source>
        <dbReference type="ARBA" id="ARBA00023224"/>
    </source>
</evidence>
<keyword evidence="7 8" id="KW-0807">Transducer</keyword>
<evidence type="ECO:0000256" key="1">
    <source>
        <dbReference type="ARBA" id="ARBA00004651"/>
    </source>
</evidence>
<evidence type="ECO:0000256" key="4">
    <source>
        <dbReference type="ARBA" id="ARBA00022989"/>
    </source>
</evidence>
<keyword evidence="3 8" id="KW-0812">Transmembrane</keyword>
<evidence type="ECO:0000256" key="2">
    <source>
        <dbReference type="ARBA" id="ARBA00022475"/>
    </source>
</evidence>
<dbReference type="GO" id="GO:0007165">
    <property type="term" value="P:signal transduction"/>
    <property type="evidence" value="ECO:0007669"/>
    <property type="project" value="UniProtKB-KW"/>
</dbReference>
<dbReference type="GO" id="GO:0030425">
    <property type="term" value="C:dendrite"/>
    <property type="evidence" value="ECO:0007669"/>
    <property type="project" value="TreeGrafter"/>
</dbReference>
<dbReference type="AlphaFoldDB" id="A0AA38M9S6"/>
<evidence type="ECO:0000313" key="10">
    <source>
        <dbReference type="Proteomes" id="UP001168821"/>
    </source>
</evidence>
<feature type="transmembrane region" description="Helical" evidence="8">
    <location>
        <begin position="81"/>
        <end position="104"/>
    </location>
</feature>
<dbReference type="GO" id="GO:0050909">
    <property type="term" value="P:sensory perception of taste"/>
    <property type="evidence" value="ECO:0007669"/>
    <property type="project" value="InterPro"/>
</dbReference>
<feature type="transmembrane region" description="Helical" evidence="8">
    <location>
        <begin position="237"/>
        <end position="256"/>
    </location>
</feature>
<dbReference type="GO" id="GO:0005886">
    <property type="term" value="C:plasma membrane"/>
    <property type="evidence" value="ECO:0007669"/>
    <property type="project" value="UniProtKB-SubCell"/>
</dbReference>
<evidence type="ECO:0000256" key="5">
    <source>
        <dbReference type="ARBA" id="ARBA00023136"/>
    </source>
</evidence>
<dbReference type="GO" id="GO:0030424">
    <property type="term" value="C:axon"/>
    <property type="evidence" value="ECO:0007669"/>
    <property type="project" value="TreeGrafter"/>
</dbReference>
<dbReference type="GO" id="GO:0008049">
    <property type="term" value="P:male courtship behavior"/>
    <property type="evidence" value="ECO:0007669"/>
    <property type="project" value="TreeGrafter"/>
</dbReference>
<protein>
    <recommendedName>
        <fullName evidence="8">Gustatory receptor</fullName>
    </recommendedName>
</protein>
<feature type="transmembrane region" description="Helical" evidence="8">
    <location>
        <begin position="136"/>
        <end position="156"/>
    </location>
</feature>
<dbReference type="Pfam" id="PF08395">
    <property type="entry name" value="7tm_7"/>
    <property type="match status" value="1"/>
</dbReference>
<gene>
    <name evidence="9" type="ORF">Zmor_019765</name>
</gene>
<dbReference type="InterPro" id="IPR013604">
    <property type="entry name" value="7TM_chemorcpt"/>
</dbReference>